<evidence type="ECO:0000259" key="3">
    <source>
        <dbReference type="Pfam" id="PF20434"/>
    </source>
</evidence>
<dbReference type="PANTHER" id="PTHR48081:SF6">
    <property type="entry name" value="PEPTIDASE S9 PROLYL OLIGOPEPTIDASE CATALYTIC DOMAIN-CONTAINING PROTEIN"/>
    <property type="match status" value="1"/>
</dbReference>
<accession>A0ABY4X7A2</accession>
<name>A0ABY4X7A2_9SPHN</name>
<evidence type="ECO:0000256" key="2">
    <source>
        <dbReference type="SAM" id="SignalP"/>
    </source>
</evidence>
<dbReference type="InterPro" id="IPR029058">
    <property type="entry name" value="AB_hydrolase_fold"/>
</dbReference>
<evidence type="ECO:0000313" key="5">
    <source>
        <dbReference type="Proteomes" id="UP001056937"/>
    </source>
</evidence>
<dbReference type="InterPro" id="IPR050300">
    <property type="entry name" value="GDXG_lipolytic_enzyme"/>
</dbReference>
<feature type="chain" id="PRO_5045621903" evidence="2">
    <location>
        <begin position="28"/>
        <end position="329"/>
    </location>
</feature>
<feature type="domain" description="BD-FAE-like" evidence="3">
    <location>
        <begin position="112"/>
        <end position="276"/>
    </location>
</feature>
<evidence type="ECO:0000313" key="4">
    <source>
        <dbReference type="EMBL" id="USI72761.1"/>
    </source>
</evidence>
<sequence>MSDTAAPTRRAALIGAAGLLAAGAARAQIAPGDEQVRLWPGRPPGDTGARIVRRVDDQSKTPGHPDRWVRGIADPVLVVRRPARPNGAAVLVMPGGGYGFLSYDNEGLSQAAWLNARGVTAFILLYRLPGEGWNERALVPLQDAQRAMRLIRAGASRFGIDPRRVAVLGFSAGGHLAGSLATRHGERVYAPVDAADRLSARPDLAGLLYPVVTMVAPFTHEGSRDALLGPDSSEAARRAASVELRVDATTPPCFLAHCGDDGLVPVANSLSLYSALQGAGRPAELAVFDEGGHGFGVRLPAAMPAAIWPSLFARFAARRGLFPEAAAST</sequence>
<feature type="signal peptide" evidence="2">
    <location>
        <begin position="1"/>
        <end position="27"/>
    </location>
</feature>
<dbReference type="EMBL" id="CP084930">
    <property type="protein sequence ID" value="USI72761.1"/>
    <property type="molecule type" value="Genomic_DNA"/>
</dbReference>
<dbReference type="RefSeq" id="WP_252166569.1">
    <property type="nucleotide sequence ID" value="NZ_CP084930.1"/>
</dbReference>
<organism evidence="4 5">
    <name type="scientific">Sphingomonas morindae</name>
    <dbReference type="NCBI Taxonomy" id="1541170"/>
    <lineage>
        <taxon>Bacteria</taxon>
        <taxon>Pseudomonadati</taxon>
        <taxon>Pseudomonadota</taxon>
        <taxon>Alphaproteobacteria</taxon>
        <taxon>Sphingomonadales</taxon>
        <taxon>Sphingomonadaceae</taxon>
        <taxon>Sphingomonas</taxon>
    </lineage>
</organism>
<dbReference type="Pfam" id="PF20434">
    <property type="entry name" value="BD-FAE"/>
    <property type="match status" value="1"/>
</dbReference>
<gene>
    <name evidence="4" type="ORF">LHA26_16040</name>
</gene>
<proteinExistence type="predicted"/>
<dbReference type="PANTHER" id="PTHR48081">
    <property type="entry name" value="AB HYDROLASE SUPERFAMILY PROTEIN C4A8.06C"/>
    <property type="match status" value="1"/>
</dbReference>
<dbReference type="SUPFAM" id="SSF53474">
    <property type="entry name" value="alpha/beta-Hydrolases"/>
    <property type="match status" value="1"/>
</dbReference>
<keyword evidence="1 4" id="KW-0378">Hydrolase</keyword>
<keyword evidence="2" id="KW-0732">Signal</keyword>
<dbReference type="GO" id="GO:0016787">
    <property type="term" value="F:hydrolase activity"/>
    <property type="evidence" value="ECO:0007669"/>
    <property type="project" value="UniProtKB-KW"/>
</dbReference>
<dbReference type="Gene3D" id="3.40.50.1820">
    <property type="entry name" value="alpha/beta hydrolase"/>
    <property type="match status" value="1"/>
</dbReference>
<keyword evidence="5" id="KW-1185">Reference proteome</keyword>
<dbReference type="InterPro" id="IPR049492">
    <property type="entry name" value="BD-FAE-like_dom"/>
</dbReference>
<dbReference type="Proteomes" id="UP001056937">
    <property type="component" value="Chromosome 1"/>
</dbReference>
<protein>
    <submittedName>
        <fullName evidence="4">Alpha/beta hydrolase</fullName>
    </submittedName>
</protein>
<reference evidence="4" key="1">
    <citation type="journal article" date="2022" name="Toxins">
        <title>Genomic Analysis of Sphingopyxis sp. USTB-05 for Biodegrading Cyanobacterial Hepatotoxins.</title>
        <authorList>
            <person name="Liu C."/>
            <person name="Xu Q."/>
            <person name="Zhao Z."/>
            <person name="Zhang H."/>
            <person name="Liu X."/>
            <person name="Yin C."/>
            <person name="Liu Y."/>
            <person name="Yan H."/>
        </authorList>
    </citation>
    <scope>NUCLEOTIDE SEQUENCE</scope>
    <source>
        <strain evidence="4">NBD5</strain>
    </source>
</reference>
<evidence type="ECO:0000256" key="1">
    <source>
        <dbReference type="ARBA" id="ARBA00022801"/>
    </source>
</evidence>